<proteinExistence type="predicted"/>
<organism evidence="1">
    <name type="scientific">Lepeophtheirus salmonis</name>
    <name type="common">Salmon louse</name>
    <name type="synonym">Caligus salmonis</name>
    <dbReference type="NCBI Taxonomy" id="72036"/>
    <lineage>
        <taxon>Eukaryota</taxon>
        <taxon>Metazoa</taxon>
        <taxon>Ecdysozoa</taxon>
        <taxon>Arthropoda</taxon>
        <taxon>Crustacea</taxon>
        <taxon>Multicrustacea</taxon>
        <taxon>Hexanauplia</taxon>
        <taxon>Copepoda</taxon>
        <taxon>Siphonostomatoida</taxon>
        <taxon>Caligidae</taxon>
        <taxon>Lepeophtheirus</taxon>
    </lineage>
</organism>
<evidence type="ECO:0000313" key="1">
    <source>
        <dbReference type="EMBL" id="CDW42712.1"/>
    </source>
</evidence>
<reference evidence="1" key="1">
    <citation type="submission" date="2014-05" db="EMBL/GenBank/DDBJ databases">
        <authorList>
            <person name="Chronopoulou M."/>
        </authorList>
    </citation>
    <scope>NUCLEOTIDE SEQUENCE</scope>
    <source>
        <tissue evidence="1">Whole organism</tissue>
    </source>
</reference>
<sequence length="107" mass="13049">MIQRRTIYILRLLIRRNLLLRGRWRCALRWHALLWRWWRRRRGRIGILGMSVLSEFKVQQNEENETHDPSCDEKLHILKPELILELPCLLLKLRGPVLKCIRSLVQF</sequence>
<name>A0A0K2UXX0_LEPSM</name>
<protein>
    <submittedName>
        <fullName evidence="1">Uncharacterized protein</fullName>
    </submittedName>
</protein>
<dbReference type="EMBL" id="HACA01025351">
    <property type="protein sequence ID" value="CDW42712.1"/>
    <property type="molecule type" value="Transcribed_RNA"/>
</dbReference>
<accession>A0A0K2UXX0</accession>
<dbReference type="AlphaFoldDB" id="A0A0K2UXX0"/>